<keyword evidence="2" id="KW-0058">Aromatic hydrocarbons catabolism</keyword>
<evidence type="ECO:0000259" key="5">
    <source>
        <dbReference type="PROSITE" id="PS50045"/>
    </source>
</evidence>
<dbReference type="PROSITE" id="PS00676">
    <property type="entry name" value="SIGMA54_INTERACT_2"/>
    <property type="match status" value="1"/>
</dbReference>
<proteinExistence type="predicted"/>
<dbReference type="CDD" id="cd00009">
    <property type="entry name" value="AAA"/>
    <property type="match status" value="1"/>
</dbReference>
<dbReference type="InterPro" id="IPR025943">
    <property type="entry name" value="Sigma_54_int_dom_ATP-bd_2"/>
</dbReference>
<evidence type="ECO:0000313" key="7">
    <source>
        <dbReference type="EMBL" id="SEN96219.1"/>
    </source>
</evidence>
<dbReference type="FunFam" id="3.40.50.300:FF:000006">
    <property type="entry name" value="DNA-binding transcriptional regulator NtrC"/>
    <property type="match status" value="1"/>
</dbReference>
<dbReference type="OrthoDB" id="9803970at2"/>
<dbReference type="NCBIfam" id="TIGR00229">
    <property type="entry name" value="sensory_box"/>
    <property type="match status" value="1"/>
</dbReference>
<keyword evidence="8" id="KW-1185">Reference proteome</keyword>
<dbReference type="PROSITE" id="PS00675">
    <property type="entry name" value="SIGMA54_INTERACT_1"/>
    <property type="match status" value="1"/>
</dbReference>
<dbReference type="PROSITE" id="PS50045">
    <property type="entry name" value="SIGMA54_INTERACT_4"/>
    <property type="match status" value="1"/>
</dbReference>
<dbReference type="PROSITE" id="PS50112">
    <property type="entry name" value="PAS"/>
    <property type="match status" value="1"/>
</dbReference>
<dbReference type="PANTHER" id="PTHR32071">
    <property type="entry name" value="TRANSCRIPTIONAL REGULATORY PROTEIN"/>
    <property type="match status" value="1"/>
</dbReference>
<accession>A0A1H8KTK5</accession>
<feature type="domain" description="Sigma-54 factor interaction" evidence="5">
    <location>
        <begin position="177"/>
        <end position="406"/>
    </location>
</feature>
<dbReference type="Proteomes" id="UP000199512">
    <property type="component" value="Unassembled WGS sequence"/>
</dbReference>
<dbReference type="InterPro" id="IPR058031">
    <property type="entry name" value="AAA_lid_NorR"/>
</dbReference>
<evidence type="ECO:0000313" key="8">
    <source>
        <dbReference type="Proteomes" id="UP000199512"/>
    </source>
</evidence>
<dbReference type="Gene3D" id="1.10.10.60">
    <property type="entry name" value="Homeodomain-like"/>
    <property type="match status" value="1"/>
</dbReference>
<protein>
    <recommendedName>
        <fullName evidence="4">HTH-type transcriptional regulatory protein TyrR</fullName>
    </recommendedName>
</protein>
<dbReference type="GO" id="GO:0003677">
    <property type="term" value="F:DNA binding"/>
    <property type="evidence" value="ECO:0007669"/>
    <property type="project" value="UniProtKB-KW"/>
</dbReference>
<dbReference type="Gene3D" id="3.40.50.300">
    <property type="entry name" value="P-loop containing nucleotide triphosphate hydrolases"/>
    <property type="match status" value="1"/>
</dbReference>
<dbReference type="InterPro" id="IPR027417">
    <property type="entry name" value="P-loop_NTPase"/>
</dbReference>
<name>A0A1H8KTK5_9FIRM</name>
<evidence type="ECO:0000256" key="3">
    <source>
        <dbReference type="ARBA" id="ARBA00022840"/>
    </source>
</evidence>
<sequence>NISEVEYFTEIDRDDFLTISLKKVDIHVLFDENISESLFKKIIDCSDDEIFISNAEGIAVYCNEKFVENYGIPKEKLLGKHVNYIVENNYVDVILFDKVVESKKTIIYKQKTVDGRIMLNTSSPILNKKGDIIYVVEKCRDITENEIMYKELNHAKSRLMKEEKIVEKNSREKNKFIGFKSEKIREVSSKARRFSDKDINILITGDSGTGKTSLAKYIHKISCRSRKPFVNINCATIPENLIESELFGYTKGAFTGASNTGKKGLIEEAEGGTLFLDEIGEVPINLQAKLLELVQEKQFIAVGGTKKQTANVRIIAATNCDLERLVSEGKFRKDLYYRLNMVQLKMPSLSERPEDIELFVNHFMSYFNTKYNTNVSISEKVKEQLINYSWPGNIRELEYLIEYLLINSKNDSIKINDLPKNILNENKKEENLDFKIEIEEGSDYKEIMNNAEEYLVKKFYKKYNSSYKLAKALKVSQSTANRLIKKHCR</sequence>
<evidence type="ECO:0000259" key="6">
    <source>
        <dbReference type="PROSITE" id="PS50112"/>
    </source>
</evidence>
<dbReference type="Pfam" id="PF13426">
    <property type="entry name" value="PAS_9"/>
    <property type="match status" value="1"/>
</dbReference>
<evidence type="ECO:0000256" key="1">
    <source>
        <dbReference type="ARBA" id="ARBA00022741"/>
    </source>
</evidence>
<dbReference type="CDD" id="cd00130">
    <property type="entry name" value="PAS"/>
    <property type="match status" value="1"/>
</dbReference>
<dbReference type="InterPro" id="IPR000014">
    <property type="entry name" value="PAS"/>
</dbReference>
<dbReference type="AlphaFoldDB" id="A0A1H8KTK5"/>
<evidence type="ECO:0000256" key="4">
    <source>
        <dbReference type="ARBA" id="ARBA00029500"/>
    </source>
</evidence>
<feature type="non-terminal residue" evidence="7">
    <location>
        <position position="1"/>
    </location>
</feature>
<dbReference type="InterPro" id="IPR035965">
    <property type="entry name" value="PAS-like_dom_sf"/>
</dbReference>
<dbReference type="Pfam" id="PF00158">
    <property type="entry name" value="Sigma54_activat"/>
    <property type="match status" value="1"/>
</dbReference>
<dbReference type="PANTHER" id="PTHR32071:SF57">
    <property type="entry name" value="C4-DICARBOXYLATE TRANSPORT TRANSCRIPTIONAL REGULATORY PROTEIN DCTD"/>
    <property type="match status" value="1"/>
</dbReference>
<dbReference type="InterPro" id="IPR025662">
    <property type="entry name" value="Sigma_54_int_dom_ATP-bd_1"/>
</dbReference>
<dbReference type="Pfam" id="PF18024">
    <property type="entry name" value="HTH_50"/>
    <property type="match status" value="1"/>
</dbReference>
<dbReference type="InterPro" id="IPR003593">
    <property type="entry name" value="AAA+_ATPase"/>
</dbReference>
<reference evidence="7 8" key="1">
    <citation type="submission" date="2016-10" db="EMBL/GenBank/DDBJ databases">
        <authorList>
            <person name="de Groot N.N."/>
        </authorList>
    </citation>
    <scope>NUCLEOTIDE SEQUENCE [LARGE SCALE GENOMIC DNA]</scope>
    <source>
        <strain evidence="7 8">Calf135</strain>
    </source>
</reference>
<dbReference type="RefSeq" id="WP_091976241.1">
    <property type="nucleotide sequence ID" value="NZ_FODF01000044.1"/>
</dbReference>
<dbReference type="InterPro" id="IPR030828">
    <property type="entry name" value="HTH_TyrR"/>
</dbReference>
<dbReference type="Gene3D" id="1.10.8.60">
    <property type="match status" value="1"/>
</dbReference>
<evidence type="ECO:0000256" key="2">
    <source>
        <dbReference type="ARBA" id="ARBA00022797"/>
    </source>
</evidence>
<dbReference type="SUPFAM" id="SSF52540">
    <property type="entry name" value="P-loop containing nucleoside triphosphate hydrolases"/>
    <property type="match status" value="1"/>
</dbReference>
<dbReference type="GO" id="GO:0006355">
    <property type="term" value="P:regulation of DNA-templated transcription"/>
    <property type="evidence" value="ECO:0007669"/>
    <property type="project" value="InterPro"/>
</dbReference>
<dbReference type="Gene3D" id="3.30.450.20">
    <property type="entry name" value="PAS domain"/>
    <property type="match status" value="1"/>
</dbReference>
<dbReference type="GO" id="GO:0005524">
    <property type="term" value="F:ATP binding"/>
    <property type="evidence" value="ECO:0007669"/>
    <property type="project" value="UniProtKB-KW"/>
</dbReference>
<dbReference type="SMART" id="SM00382">
    <property type="entry name" value="AAA"/>
    <property type="match status" value="1"/>
</dbReference>
<dbReference type="SUPFAM" id="SSF55785">
    <property type="entry name" value="PYP-like sensor domain (PAS domain)"/>
    <property type="match status" value="1"/>
</dbReference>
<feature type="domain" description="PAS" evidence="6">
    <location>
        <begin position="35"/>
        <end position="87"/>
    </location>
</feature>
<dbReference type="EMBL" id="FODF01000044">
    <property type="protein sequence ID" value="SEN96219.1"/>
    <property type="molecule type" value="Genomic_DNA"/>
</dbReference>
<dbReference type="Pfam" id="PF25601">
    <property type="entry name" value="AAA_lid_14"/>
    <property type="match status" value="1"/>
</dbReference>
<dbReference type="InterPro" id="IPR002078">
    <property type="entry name" value="Sigma_54_int"/>
</dbReference>
<keyword evidence="3" id="KW-0067">ATP-binding</keyword>
<gene>
    <name evidence="7" type="ORF">SAMN05216454_1443</name>
</gene>
<keyword evidence="1" id="KW-0547">Nucleotide-binding</keyword>
<organism evidence="7 8">
    <name type="scientific">Peptostreptococcus russellii</name>
    <dbReference type="NCBI Taxonomy" id="215200"/>
    <lineage>
        <taxon>Bacteria</taxon>
        <taxon>Bacillati</taxon>
        <taxon>Bacillota</taxon>
        <taxon>Clostridia</taxon>
        <taxon>Peptostreptococcales</taxon>
        <taxon>Peptostreptococcaceae</taxon>
        <taxon>Peptostreptococcus</taxon>
    </lineage>
</organism>